<dbReference type="SUPFAM" id="SSF63829">
    <property type="entry name" value="Calcium-dependent phosphotriesterase"/>
    <property type="match status" value="1"/>
</dbReference>
<dbReference type="InterPro" id="IPR013658">
    <property type="entry name" value="SGL"/>
</dbReference>
<gene>
    <name evidence="4" type="ORF">AVDCRST_MAG18-2864</name>
</gene>
<dbReference type="InterPro" id="IPR011042">
    <property type="entry name" value="6-blade_b-propeller_TolB-like"/>
</dbReference>
<dbReference type="InterPro" id="IPR051262">
    <property type="entry name" value="SMP-30/CGR1_Lactonase"/>
</dbReference>
<dbReference type="GO" id="GO:0004341">
    <property type="term" value="F:gluconolactonase activity"/>
    <property type="evidence" value="ECO:0007669"/>
    <property type="project" value="UniProtKB-EC"/>
</dbReference>
<dbReference type="EMBL" id="CADCWN010000217">
    <property type="protein sequence ID" value="CAA9578782.1"/>
    <property type="molecule type" value="Genomic_DNA"/>
</dbReference>
<proteinExistence type="predicted"/>
<dbReference type="EC" id="3.1.1.17" evidence="4"/>
<organism evidence="4">
    <name type="scientific">uncultured Thermomicrobiales bacterium</name>
    <dbReference type="NCBI Taxonomy" id="1645740"/>
    <lineage>
        <taxon>Bacteria</taxon>
        <taxon>Pseudomonadati</taxon>
        <taxon>Thermomicrobiota</taxon>
        <taxon>Thermomicrobia</taxon>
        <taxon>Thermomicrobiales</taxon>
        <taxon>environmental samples</taxon>
    </lineage>
</organism>
<dbReference type="Pfam" id="PF08450">
    <property type="entry name" value="SGL"/>
    <property type="match status" value="1"/>
</dbReference>
<feature type="region of interest" description="Disordered" evidence="2">
    <location>
        <begin position="1"/>
        <end position="29"/>
    </location>
</feature>
<keyword evidence="1 4" id="KW-0378">Hydrolase</keyword>
<evidence type="ECO:0000256" key="1">
    <source>
        <dbReference type="ARBA" id="ARBA00022801"/>
    </source>
</evidence>
<accession>A0A6J4VNQ4</accession>
<protein>
    <submittedName>
        <fullName evidence="4">Gluconolactonase</fullName>
        <ecNumber evidence="4">3.1.1.17</ecNumber>
    </submittedName>
</protein>
<reference evidence="4" key="1">
    <citation type="submission" date="2020-02" db="EMBL/GenBank/DDBJ databases">
        <authorList>
            <person name="Meier V. D."/>
        </authorList>
    </citation>
    <scope>NUCLEOTIDE SEQUENCE</scope>
    <source>
        <strain evidence="4">AVDCRST_MAG18</strain>
    </source>
</reference>
<dbReference type="AlphaFoldDB" id="A0A6J4VNQ4"/>
<evidence type="ECO:0000313" key="4">
    <source>
        <dbReference type="EMBL" id="CAA9578782.1"/>
    </source>
</evidence>
<evidence type="ECO:0000259" key="3">
    <source>
        <dbReference type="Pfam" id="PF08450"/>
    </source>
</evidence>
<dbReference type="Gene3D" id="2.120.10.30">
    <property type="entry name" value="TolB, C-terminal domain"/>
    <property type="match status" value="1"/>
</dbReference>
<name>A0A6J4VNQ4_9BACT</name>
<feature type="region of interest" description="Disordered" evidence="2">
    <location>
        <begin position="172"/>
        <end position="193"/>
    </location>
</feature>
<sequence length="354" mass="38242">MAEEPIVGTPPSTVTNPPRQWGAAAPPNSYPDPDVVVVRPEFRRLTVGNTPLQRLWTGSLWAEGPAWSGQGRYLVFSDVGGDVQYRWTQDDGRMTTFRAPSRNSNGNSFDFSGRQISCEHFTRRVVRWEHDGSLTVLADRYDGKRLNSPNDLVPHPDGSVWFTDPHYGNSLYEGQPDAGGDLDPRPGAPDAGGQAQELANAVYRIAPDGQIAKLTDEVAYPNGLAFSPDHRRLYVADTGPGPRDIKVFDVAPDGTLTGGRVFTDMVVDGIKCGPDGLRVDVYGNLWCASNAGSGALGYSGVLIFDPGGELIGRIRLPEACANVCFGGPKRNRLFMTASQSLYALYVNTQGATPG</sequence>
<dbReference type="PANTHER" id="PTHR47572">
    <property type="entry name" value="LIPOPROTEIN-RELATED"/>
    <property type="match status" value="1"/>
</dbReference>
<feature type="domain" description="SMP-30/Gluconolactonase/LRE-like region" evidence="3">
    <location>
        <begin position="61"/>
        <end position="338"/>
    </location>
</feature>
<evidence type="ECO:0000256" key="2">
    <source>
        <dbReference type="SAM" id="MobiDB-lite"/>
    </source>
</evidence>
<dbReference type="PANTHER" id="PTHR47572:SF4">
    <property type="entry name" value="LACTONASE DRP35"/>
    <property type="match status" value="1"/>
</dbReference>